<evidence type="ECO:0000256" key="1">
    <source>
        <dbReference type="ARBA" id="ARBA00000085"/>
    </source>
</evidence>
<protein>
    <recommendedName>
        <fullName evidence="3">histidine kinase</fullName>
        <ecNumber evidence="3">2.7.13.3</ecNumber>
    </recommendedName>
</protein>
<dbReference type="AlphaFoldDB" id="A0A853IHS1"/>
<dbReference type="Gene3D" id="1.10.8.500">
    <property type="entry name" value="HAMP domain in histidine kinase"/>
    <property type="match status" value="1"/>
</dbReference>
<dbReference type="Proteomes" id="UP000569732">
    <property type="component" value="Unassembled WGS sequence"/>
</dbReference>
<dbReference type="FunFam" id="3.30.565.10:FF:000010">
    <property type="entry name" value="Sensor histidine kinase RcsC"/>
    <property type="match status" value="1"/>
</dbReference>
<accession>A0A853IHS1</accession>
<dbReference type="PROSITE" id="PS50885">
    <property type="entry name" value="HAMP"/>
    <property type="match status" value="1"/>
</dbReference>
<evidence type="ECO:0000313" key="15">
    <source>
        <dbReference type="Proteomes" id="UP000569732"/>
    </source>
</evidence>
<feature type="transmembrane region" description="Helical" evidence="9">
    <location>
        <begin position="364"/>
        <end position="385"/>
    </location>
</feature>
<feature type="domain" description="Histidine kinase" evidence="10">
    <location>
        <begin position="460"/>
        <end position="673"/>
    </location>
</feature>
<dbReference type="GO" id="GO:0003677">
    <property type="term" value="F:DNA binding"/>
    <property type="evidence" value="ECO:0007669"/>
    <property type="project" value="InterPro"/>
</dbReference>
<proteinExistence type="predicted"/>
<dbReference type="InterPro" id="IPR036890">
    <property type="entry name" value="HATPase_C_sf"/>
</dbReference>
<evidence type="ECO:0000259" key="12">
    <source>
        <dbReference type="PROSITE" id="PS50885"/>
    </source>
</evidence>
<evidence type="ECO:0000256" key="9">
    <source>
        <dbReference type="SAM" id="Phobius"/>
    </source>
</evidence>
<dbReference type="Gene3D" id="3.30.565.10">
    <property type="entry name" value="Histidine kinase-like ATPase, C-terminal domain"/>
    <property type="match status" value="1"/>
</dbReference>
<evidence type="ECO:0000256" key="5">
    <source>
        <dbReference type="ARBA" id="ARBA00022679"/>
    </source>
</evidence>
<keyword evidence="9" id="KW-0812">Transmembrane</keyword>
<keyword evidence="15" id="KW-1185">Reference proteome</keyword>
<dbReference type="PANTHER" id="PTHR43047">
    <property type="entry name" value="TWO-COMPONENT HISTIDINE PROTEIN KINASE"/>
    <property type="match status" value="1"/>
</dbReference>
<dbReference type="InterPro" id="IPR003661">
    <property type="entry name" value="HisK_dim/P_dom"/>
</dbReference>
<sequence>MANKVFNNINLKNKLIFTYLVIGIIPFIAISLLMLSYFTKNLEQQAFNQLLSLRDIKKSQLTEYFEQVKNQTQYFIGSSDKENMNTTNTRVLQYLIDFREDIKPLTTNSQDAYTILQKLYVIGSEDQPTDIQFNRDYYDYTHEEIHPFLKTFVNQFHFDNLYLVTSGGNIVYSVFKEASFGTNLTNGKYASSSLGQAFIQVKNAVANISATSSSVFFSDFDQINSNISAFISMPLYEYGKFQGVIIFQLPFRHINNIMSTRSGLGETGETYLVGPDQLMRSEGYRAPHQYSIKSTLNNPAPPPIATLPVQTALKGEANILVTTSYLGDEVLSAYTPIDVFGYRWALIAEVSTNEAFATINQLQLLAIFIALAIIIAIIFIGYTIASTIAKPILTLTGAAEKIAAGNLQQAVDIQRQDEIGRLAHSFAIMRTAVADKIHEIEQQNIALKKLDEFKNNLLANTTHELKTPLNGIIGLTESLVGQIPQRYTKTLHNIINSGRRLSNLVNDILDAAKLKQKQIQLKAQPLNLRQIVDLDISISASLIGDKPVNLVNLVPDSICAHADQHRLQQILQNLIGNAIKFTDRGEIQIIAQSQQNIIEVSVIDTGIGINPNDQQRIFDAFEQSESSANRSYSGTGLGLAITKHLVELHGGNIRVESVPSKGSSFIFTLPISHETPKFQEPTLEPTVEFSQVLEPPQLNQGKEKDFVILAVDDEPINLDIILNHLANSNCQVIPAYSGKEALDSVQKNKPDLILLDVMMPQMDGYEVCKVLREQYTSYDLPIIFLTARNQLRDLIYGFNVGGNDYLTKPFFKDELLARVKVQLELLIHRKPMKQLHQFSNNISQFKSHEEMVQATYELLVSDPLVEAAATFFEGNVTNNTPSATDQLIQYPPSLDKEIELYEINNHLVSMYIKVSSFYALAATFPKSSSEEWLRNIVLQAHKSIEQIRRISSSPDNAIIHKHIVPCLNDILYIRVEKNYCILVKHNGQRVAEEILRIPFKQVLFYIEKNQLFQVHRSYAINPDKVKSASSNKLTIYLEDDLEVPVAKKYLPDLKKHYPEKFTGAVLTT</sequence>
<dbReference type="InterPro" id="IPR036097">
    <property type="entry name" value="HisK_dim/P_sf"/>
</dbReference>
<dbReference type="InterPro" id="IPR001789">
    <property type="entry name" value="Sig_transdc_resp-reg_receiver"/>
</dbReference>
<feature type="modified residue" description="4-aspartylphosphate" evidence="8">
    <location>
        <position position="756"/>
    </location>
</feature>
<dbReference type="InterPro" id="IPR007492">
    <property type="entry name" value="LytTR_DNA-bd_dom"/>
</dbReference>
<dbReference type="InterPro" id="IPR003660">
    <property type="entry name" value="HAMP_dom"/>
</dbReference>
<dbReference type="SUPFAM" id="SSF55874">
    <property type="entry name" value="ATPase domain of HSP90 chaperone/DNA topoisomerase II/histidine kinase"/>
    <property type="match status" value="1"/>
</dbReference>
<dbReference type="CDD" id="cd00082">
    <property type="entry name" value="HisKA"/>
    <property type="match status" value="1"/>
</dbReference>
<dbReference type="PRINTS" id="PR00344">
    <property type="entry name" value="BCTRLSENSOR"/>
</dbReference>
<comment type="caution">
    <text evidence="14">The sequence shown here is derived from an EMBL/GenBank/DDBJ whole genome shotgun (WGS) entry which is preliminary data.</text>
</comment>
<dbReference type="Pfam" id="PF00512">
    <property type="entry name" value="HisKA"/>
    <property type="match status" value="1"/>
</dbReference>
<evidence type="ECO:0000256" key="6">
    <source>
        <dbReference type="ARBA" id="ARBA00022777"/>
    </source>
</evidence>
<dbReference type="Gene3D" id="3.40.50.2300">
    <property type="match status" value="1"/>
</dbReference>
<keyword evidence="6" id="KW-0418">Kinase</keyword>
<dbReference type="SUPFAM" id="SSF52172">
    <property type="entry name" value="CheY-like"/>
    <property type="match status" value="1"/>
</dbReference>
<evidence type="ECO:0000256" key="8">
    <source>
        <dbReference type="PROSITE-ProRule" id="PRU00169"/>
    </source>
</evidence>
<dbReference type="SMART" id="SM00448">
    <property type="entry name" value="REC"/>
    <property type="match status" value="1"/>
</dbReference>
<dbReference type="Pfam" id="PF00672">
    <property type="entry name" value="HAMP"/>
    <property type="match status" value="1"/>
</dbReference>
<evidence type="ECO:0000256" key="2">
    <source>
        <dbReference type="ARBA" id="ARBA00004370"/>
    </source>
</evidence>
<dbReference type="CDD" id="cd16922">
    <property type="entry name" value="HATPase_EvgS-ArcB-TorS-like"/>
    <property type="match status" value="1"/>
</dbReference>
<feature type="domain" description="HAMP" evidence="12">
    <location>
        <begin position="386"/>
        <end position="438"/>
    </location>
</feature>
<dbReference type="EC" id="2.7.13.3" evidence="3"/>
<dbReference type="CDD" id="cd06225">
    <property type="entry name" value="HAMP"/>
    <property type="match status" value="1"/>
</dbReference>
<evidence type="ECO:0000256" key="4">
    <source>
        <dbReference type="ARBA" id="ARBA00022553"/>
    </source>
</evidence>
<keyword evidence="4 8" id="KW-0597">Phosphoprotein</keyword>
<comment type="catalytic activity">
    <reaction evidence="1">
        <text>ATP + protein L-histidine = ADP + protein N-phospho-L-histidine.</text>
        <dbReference type="EC" id="2.7.13.3"/>
    </reaction>
</comment>
<evidence type="ECO:0000259" key="10">
    <source>
        <dbReference type="PROSITE" id="PS50109"/>
    </source>
</evidence>
<dbReference type="Gene3D" id="1.10.287.130">
    <property type="match status" value="1"/>
</dbReference>
<dbReference type="CDD" id="cd17574">
    <property type="entry name" value="REC_OmpR"/>
    <property type="match status" value="1"/>
</dbReference>
<dbReference type="GO" id="GO:0005886">
    <property type="term" value="C:plasma membrane"/>
    <property type="evidence" value="ECO:0007669"/>
    <property type="project" value="TreeGrafter"/>
</dbReference>
<dbReference type="SMART" id="SM00388">
    <property type="entry name" value="HisKA"/>
    <property type="match status" value="1"/>
</dbReference>
<keyword evidence="9" id="KW-1133">Transmembrane helix</keyword>
<evidence type="ECO:0000259" key="11">
    <source>
        <dbReference type="PROSITE" id="PS50110"/>
    </source>
</evidence>
<gene>
    <name evidence="14" type="ORF">H0A36_14035</name>
</gene>
<dbReference type="InterPro" id="IPR011006">
    <property type="entry name" value="CheY-like_superfamily"/>
</dbReference>
<dbReference type="GO" id="GO:0009927">
    <property type="term" value="F:histidine phosphotransfer kinase activity"/>
    <property type="evidence" value="ECO:0007669"/>
    <property type="project" value="TreeGrafter"/>
</dbReference>
<dbReference type="InterPro" id="IPR005467">
    <property type="entry name" value="His_kinase_dom"/>
</dbReference>
<dbReference type="PROSITE" id="PS50110">
    <property type="entry name" value="RESPONSE_REGULATORY"/>
    <property type="match status" value="1"/>
</dbReference>
<keyword evidence="9" id="KW-0472">Membrane</keyword>
<dbReference type="GO" id="GO:0000155">
    <property type="term" value="F:phosphorelay sensor kinase activity"/>
    <property type="evidence" value="ECO:0007669"/>
    <property type="project" value="InterPro"/>
</dbReference>
<dbReference type="InterPro" id="IPR004358">
    <property type="entry name" value="Sig_transdc_His_kin-like_C"/>
</dbReference>
<dbReference type="SUPFAM" id="SSF47384">
    <property type="entry name" value="Homodimeric domain of signal transducing histidine kinase"/>
    <property type="match status" value="1"/>
</dbReference>
<feature type="domain" description="Response regulatory" evidence="11">
    <location>
        <begin position="707"/>
        <end position="823"/>
    </location>
</feature>
<keyword evidence="7" id="KW-0902">Two-component regulatory system</keyword>
<dbReference type="PANTHER" id="PTHR43047:SF72">
    <property type="entry name" value="OSMOSENSING HISTIDINE PROTEIN KINASE SLN1"/>
    <property type="match status" value="1"/>
</dbReference>
<dbReference type="SMART" id="SM00304">
    <property type="entry name" value="HAMP"/>
    <property type="match status" value="1"/>
</dbReference>
<evidence type="ECO:0000259" key="13">
    <source>
        <dbReference type="PROSITE" id="PS50930"/>
    </source>
</evidence>
<evidence type="ECO:0000313" key="14">
    <source>
        <dbReference type="EMBL" id="NYZ67136.1"/>
    </source>
</evidence>
<dbReference type="Pfam" id="PF02518">
    <property type="entry name" value="HATPase_c"/>
    <property type="match status" value="1"/>
</dbReference>
<dbReference type="SMART" id="SM00387">
    <property type="entry name" value="HATPase_c"/>
    <property type="match status" value="1"/>
</dbReference>
<evidence type="ECO:0000256" key="7">
    <source>
        <dbReference type="ARBA" id="ARBA00023012"/>
    </source>
</evidence>
<dbReference type="EMBL" id="JACCKB010000021">
    <property type="protein sequence ID" value="NYZ67136.1"/>
    <property type="molecule type" value="Genomic_DNA"/>
</dbReference>
<dbReference type="Gene3D" id="3.30.450.20">
    <property type="entry name" value="PAS domain"/>
    <property type="match status" value="1"/>
</dbReference>
<dbReference type="SUPFAM" id="SSF158472">
    <property type="entry name" value="HAMP domain-like"/>
    <property type="match status" value="1"/>
</dbReference>
<feature type="transmembrane region" description="Helical" evidence="9">
    <location>
        <begin position="16"/>
        <end position="38"/>
    </location>
</feature>
<dbReference type="PROSITE" id="PS50109">
    <property type="entry name" value="HIS_KIN"/>
    <property type="match status" value="1"/>
</dbReference>
<feature type="domain" description="HTH LytTR-type" evidence="13">
    <location>
        <begin position="1010"/>
        <end position="1059"/>
    </location>
</feature>
<evidence type="ECO:0000256" key="3">
    <source>
        <dbReference type="ARBA" id="ARBA00012438"/>
    </source>
</evidence>
<name>A0A853IHS1_9GAMM</name>
<organism evidence="14 15">
    <name type="scientific">Spartinivicinus marinus</name>
    <dbReference type="NCBI Taxonomy" id="2994442"/>
    <lineage>
        <taxon>Bacteria</taxon>
        <taxon>Pseudomonadati</taxon>
        <taxon>Pseudomonadota</taxon>
        <taxon>Gammaproteobacteria</taxon>
        <taxon>Oceanospirillales</taxon>
        <taxon>Zooshikellaceae</taxon>
        <taxon>Spartinivicinus</taxon>
    </lineage>
</organism>
<dbReference type="Gene3D" id="2.40.50.1020">
    <property type="entry name" value="LytTr DNA-binding domain"/>
    <property type="match status" value="1"/>
</dbReference>
<dbReference type="Pfam" id="PF00072">
    <property type="entry name" value="Response_reg"/>
    <property type="match status" value="1"/>
</dbReference>
<dbReference type="CDD" id="cd18774">
    <property type="entry name" value="PDC2_HK_sensor"/>
    <property type="match status" value="1"/>
</dbReference>
<reference evidence="14 15" key="1">
    <citation type="submission" date="2020-07" db="EMBL/GenBank/DDBJ databases">
        <title>Endozoicomonas sp. nov., isolated from sediment.</title>
        <authorList>
            <person name="Gu T."/>
        </authorList>
    </citation>
    <scope>NUCLEOTIDE SEQUENCE [LARGE SCALE GENOMIC DNA]</scope>
    <source>
        <strain evidence="14 15">SM1973</strain>
    </source>
</reference>
<dbReference type="Pfam" id="PF04397">
    <property type="entry name" value="LytTR"/>
    <property type="match status" value="1"/>
</dbReference>
<dbReference type="InterPro" id="IPR003594">
    <property type="entry name" value="HATPase_dom"/>
</dbReference>
<dbReference type="SMART" id="SM00850">
    <property type="entry name" value="LytTR"/>
    <property type="match status" value="1"/>
</dbReference>
<dbReference type="PROSITE" id="PS50930">
    <property type="entry name" value="HTH_LYTTR"/>
    <property type="match status" value="1"/>
</dbReference>
<keyword evidence="5" id="KW-0808">Transferase</keyword>
<comment type="subcellular location">
    <subcellularLocation>
        <location evidence="2">Membrane</location>
    </subcellularLocation>
</comment>